<feature type="domain" description="Cathepsin propeptide inhibitor" evidence="9">
    <location>
        <begin position="54"/>
        <end position="113"/>
    </location>
</feature>
<dbReference type="Pfam" id="PF08246">
    <property type="entry name" value="Inhibitor_I29"/>
    <property type="match status" value="1"/>
</dbReference>
<keyword evidence="6" id="KW-0325">Glycoprotein</keyword>
<keyword evidence="11" id="KW-1185">Reference proteome</keyword>
<dbReference type="InterPro" id="IPR025661">
    <property type="entry name" value="Pept_asp_AS"/>
</dbReference>
<comment type="caution">
    <text evidence="10">The sequence shown here is derived from an EMBL/GenBank/DDBJ whole genome shotgun (WGS) entry which is preliminary data.</text>
</comment>
<dbReference type="PANTHER" id="PTHR12411">
    <property type="entry name" value="CYSTEINE PROTEASE FAMILY C1-RELATED"/>
    <property type="match status" value="1"/>
</dbReference>
<evidence type="ECO:0000259" key="9">
    <source>
        <dbReference type="SMART" id="SM00848"/>
    </source>
</evidence>
<comment type="similarity">
    <text evidence="1">Belongs to the peptidase C1 family.</text>
</comment>
<dbReference type="InterPro" id="IPR013201">
    <property type="entry name" value="Prot_inhib_I29"/>
</dbReference>
<evidence type="ECO:0000259" key="8">
    <source>
        <dbReference type="SMART" id="SM00645"/>
    </source>
</evidence>
<evidence type="ECO:0000256" key="4">
    <source>
        <dbReference type="ARBA" id="ARBA00022807"/>
    </source>
</evidence>
<dbReference type="CDD" id="cd02248">
    <property type="entry name" value="Peptidase_C1A"/>
    <property type="match status" value="1"/>
</dbReference>
<keyword evidence="2" id="KW-0645">Protease</keyword>
<keyword evidence="4" id="KW-0788">Thiol protease</keyword>
<reference evidence="11" key="1">
    <citation type="journal article" date="2020" name="Nat. Commun.">
        <title>Genome sequence of the cluster root forming white lupin.</title>
        <authorList>
            <person name="Hufnagel B."/>
            <person name="Marques A."/>
            <person name="Soriano A."/>
            <person name="Marques L."/>
            <person name="Divol F."/>
            <person name="Doumas P."/>
            <person name="Sallet E."/>
            <person name="Mancinotti D."/>
            <person name="Carrere S."/>
            <person name="Marande W."/>
            <person name="Arribat S."/>
            <person name="Keller J."/>
            <person name="Huneau C."/>
            <person name="Blein T."/>
            <person name="Aime D."/>
            <person name="Laguerre M."/>
            <person name="Taylor J."/>
            <person name="Schubert V."/>
            <person name="Nelson M."/>
            <person name="Geu-Flores F."/>
            <person name="Crespi M."/>
            <person name="Gallardo-Guerrero K."/>
            <person name="Delaux P.-M."/>
            <person name="Salse J."/>
            <person name="Berges H."/>
            <person name="Guyot R."/>
            <person name="Gouzy J."/>
            <person name="Peret B."/>
        </authorList>
    </citation>
    <scope>NUCLEOTIDE SEQUENCE [LARGE SCALE GENOMIC DNA]</scope>
    <source>
        <strain evidence="11">cv. Amiga</strain>
    </source>
</reference>
<dbReference type="OrthoDB" id="10253408at2759"/>
<feature type="domain" description="Peptidase C1A papain C-terminal" evidence="8">
    <location>
        <begin position="147"/>
        <end position="363"/>
    </location>
</feature>
<dbReference type="SMART" id="SM00645">
    <property type="entry name" value="Pept_C1"/>
    <property type="match status" value="1"/>
</dbReference>
<dbReference type="InterPro" id="IPR038765">
    <property type="entry name" value="Papain-like_cys_pep_sf"/>
</dbReference>
<name>A0A6A4PN00_LUPAL</name>
<keyword evidence="7" id="KW-0732">Signal</keyword>
<dbReference type="InterPro" id="IPR000668">
    <property type="entry name" value="Peptidase_C1A_C"/>
</dbReference>
<dbReference type="EMBL" id="WOCE01000012">
    <property type="protein sequence ID" value="KAE9602955.1"/>
    <property type="molecule type" value="Genomic_DNA"/>
</dbReference>
<dbReference type="Gene3D" id="3.90.70.10">
    <property type="entry name" value="Cysteine proteinases"/>
    <property type="match status" value="1"/>
</dbReference>
<evidence type="ECO:0000256" key="3">
    <source>
        <dbReference type="ARBA" id="ARBA00022801"/>
    </source>
</evidence>
<dbReference type="SUPFAM" id="SSF54001">
    <property type="entry name" value="Cysteine proteinases"/>
    <property type="match status" value="1"/>
</dbReference>
<dbReference type="Pfam" id="PF00112">
    <property type="entry name" value="Peptidase_C1"/>
    <property type="match status" value="1"/>
</dbReference>
<evidence type="ECO:0000256" key="1">
    <source>
        <dbReference type="ARBA" id="ARBA00008455"/>
    </source>
</evidence>
<dbReference type="GO" id="GO:0006508">
    <property type="term" value="P:proteolysis"/>
    <property type="evidence" value="ECO:0007669"/>
    <property type="project" value="UniProtKB-KW"/>
</dbReference>
<proteinExistence type="inferred from homology"/>
<evidence type="ECO:0000256" key="7">
    <source>
        <dbReference type="SAM" id="SignalP"/>
    </source>
</evidence>
<dbReference type="AlphaFoldDB" id="A0A6A4PN00"/>
<dbReference type="GO" id="GO:0008234">
    <property type="term" value="F:cysteine-type peptidase activity"/>
    <property type="evidence" value="ECO:0007669"/>
    <property type="project" value="UniProtKB-KW"/>
</dbReference>
<evidence type="ECO:0000256" key="6">
    <source>
        <dbReference type="ARBA" id="ARBA00023180"/>
    </source>
</evidence>
<evidence type="ECO:0000313" key="10">
    <source>
        <dbReference type="EMBL" id="KAE9602955.1"/>
    </source>
</evidence>
<dbReference type="FunFam" id="3.90.70.10:FF:000332">
    <property type="entry name" value="Cathepsin L1"/>
    <property type="match status" value="1"/>
</dbReference>
<sequence>MMTLKMTKLFQVFFVCTISLTCLSFAMPSSEYSILNHDQFNKYSSSEEGVLQLFQLWQKEHEREYRNPEEESSRFQIFKKNLLYINEKNAKRKSLLQHHLGLNKFADMSPEEFKKTYLHDIEKPSKWDNRKVHNDDDDDDDESCLNLPASVDWRAKGAVTEVRDQGNCQSDWAFSIVGSIEGKNKIINSNLVTLSTQQLIDCDLENNGSGGGNYFGASTYLTEKGGIDTEADYPYIAKDDRCKRNAKNVVSVDYFHLLFYGSEENILCSSSKHPISVSLDATGLQFYTSGIYDGEFCSKDSDYTNLNALIVGYGSVGDVDYWIVKNSWGKTWGDKGYLLIQRNVTSEWVEGVCGINLISAYPVLGSSSLTTISMD</sequence>
<dbReference type="PROSITE" id="PS00640">
    <property type="entry name" value="THIOL_PROTEASE_ASN"/>
    <property type="match status" value="1"/>
</dbReference>
<feature type="signal peptide" evidence="7">
    <location>
        <begin position="1"/>
        <end position="26"/>
    </location>
</feature>
<evidence type="ECO:0000256" key="2">
    <source>
        <dbReference type="ARBA" id="ARBA00022670"/>
    </source>
</evidence>
<dbReference type="InterPro" id="IPR039417">
    <property type="entry name" value="Peptidase_C1A_papain-like"/>
</dbReference>
<organism evidence="10 11">
    <name type="scientific">Lupinus albus</name>
    <name type="common">White lupine</name>
    <name type="synonym">Lupinus termis</name>
    <dbReference type="NCBI Taxonomy" id="3870"/>
    <lineage>
        <taxon>Eukaryota</taxon>
        <taxon>Viridiplantae</taxon>
        <taxon>Streptophyta</taxon>
        <taxon>Embryophyta</taxon>
        <taxon>Tracheophyta</taxon>
        <taxon>Spermatophyta</taxon>
        <taxon>Magnoliopsida</taxon>
        <taxon>eudicotyledons</taxon>
        <taxon>Gunneridae</taxon>
        <taxon>Pentapetalae</taxon>
        <taxon>rosids</taxon>
        <taxon>fabids</taxon>
        <taxon>Fabales</taxon>
        <taxon>Fabaceae</taxon>
        <taxon>Papilionoideae</taxon>
        <taxon>50 kb inversion clade</taxon>
        <taxon>genistoids sensu lato</taxon>
        <taxon>core genistoids</taxon>
        <taxon>Genisteae</taxon>
        <taxon>Lupinus</taxon>
    </lineage>
</organism>
<keyword evidence="3" id="KW-0378">Hydrolase</keyword>
<evidence type="ECO:0000313" key="11">
    <source>
        <dbReference type="Proteomes" id="UP000447434"/>
    </source>
</evidence>
<dbReference type="Proteomes" id="UP000447434">
    <property type="component" value="Chromosome 12"/>
</dbReference>
<evidence type="ECO:0000256" key="5">
    <source>
        <dbReference type="ARBA" id="ARBA00023157"/>
    </source>
</evidence>
<dbReference type="InterPro" id="IPR013128">
    <property type="entry name" value="Peptidase_C1A"/>
</dbReference>
<accession>A0A6A4PN00</accession>
<dbReference type="SMART" id="SM00848">
    <property type="entry name" value="Inhibitor_I29"/>
    <property type="match status" value="1"/>
</dbReference>
<feature type="chain" id="PRO_5025670093" evidence="7">
    <location>
        <begin position="27"/>
        <end position="375"/>
    </location>
</feature>
<protein>
    <submittedName>
        <fullName evidence="10">Putative actinidain</fullName>
    </submittedName>
</protein>
<gene>
    <name evidence="10" type="ORF">Lalb_Chr12g0205091</name>
</gene>
<keyword evidence="5" id="KW-1015">Disulfide bond</keyword>